<dbReference type="Gene3D" id="3.40.50.1820">
    <property type="entry name" value="alpha/beta hydrolase"/>
    <property type="match status" value="1"/>
</dbReference>
<dbReference type="InterPro" id="IPR029058">
    <property type="entry name" value="AB_hydrolase_fold"/>
</dbReference>
<accession>A0A318Z7T0</accession>
<dbReference type="GeneID" id="37071507"/>
<sequence>MVSWRRIHFPPTATYPTQLRQGVSCLRYVLNHHQPADVILGGESAGGNLVFSVLAHLVRLHPEIERLGLALQGGRLAGRCHGSSLGFVG</sequence>
<dbReference type="AlphaFoldDB" id="A0A318Z7T0"/>
<gene>
    <name evidence="2" type="ORF">BP01DRAFT_105853</name>
</gene>
<name>A0A318Z7T0_9EURO</name>
<proteinExistence type="predicted"/>
<dbReference type="SUPFAM" id="SSF53474">
    <property type="entry name" value="alpha/beta-Hydrolases"/>
    <property type="match status" value="1"/>
</dbReference>
<evidence type="ECO:0000313" key="2">
    <source>
        <dbReference type="EMBL" id="PYH43236.1"/>
    </source>
</evidence>
<dbReference type="EMBL" id="KZ821245">
    <property type="protein sequence ID" value="PYH43236.1"/>
    <property type="molecule type" value="Genomic_DNA"/>
</dbReference>
<evidence type="ECO:0000259" key="1">
    <source>
        <dbReference type="Pfam" id="PF07859"/>
    </source>
</evidence>
<keyword evidence="3" id="KW-1185">Reference proteome</keyword>
<dbReference type="GO" id="GO:0016787">
    <property type="term" value="F:hydrolase activity"/>
    <property type="evidence" value="ECO:0007669"/>
    <property type="project" value="InterPro"/>
</dbReference>
<dbReference type="Pfam" id="PF07859">
    <property type="entry name" value="Abhydrolase_3"/>
    <property type="match status" value="1"/>
</dbReference>
<reference evidence="2 3" key="1">
    <citation type="submission" date="2016-12" db="EMBL/GenBank/DDBJ databases">
        <title>The genomes of Aspergillus section Nigri reveals drivers in fungal speciation.</title>
        <authorList>
            <consortium name="DOE Joint Genome Institute"/>
            <person name="Vesth T.C."/>
            <person name="Nybo J."/>
            <person name="Theobald S."/>
            <person name="Brandl J."/>
            <person name="Frisvad J.C."/>
            <person name="Nielsen K.F."/>
            <person name="Lyhne E.K."/>
            <person name="Kogle M.E."/>
            <person name="Kuo A."/>
            <person name="Riley R."/>
            <person name="Clum A."/>
            <person name="Nolan M."/>
            <person name="Lipzen A."/>
            <person name="Salamov A."/>
            <person name="Henrissat B."/>
            <person name="Wiebenga A."/>
            <person name="De Vries R.P."/>
            <person name="Grigoriev I.V."/>
            <person name="Mortensen U.H."/>
            <person name="Andersen M.R."/>
            <person name="Baker S.E."/>
        </authorList>
    </citation>
    <scope>NUCLEOTIDE SEQUENCE [LARGE SCALE GENOMIC DNA]</scope>
    <source>
        <strain evidence="2 3">JOP 1030-1</strain>
    </source>
</reference>
<organism evidence="2 3">
    <name type="scientific">Aspergillus saccharolyticus JOP 1030-1</name>
    <dbReference type="NCBI Taxonomy" id="1450539"/>
    <lineage>
        <taxon>Eukaryota</taxon>
        <taxon>Fungi</taxon>
        <taxon>Dikarya</taxon>
        <taxon>Ascomycota</taxon>
        <taxon>Pezizomycotina</taxon>
        <taxon>Eurotiomycetes</taxon>
        <taxon>Eurotiomycetidae</taxon>
        <taxon>Eurotiales</taxon>
        <taxon>Aspergillaceae</taxon>
        <taxon>Aspergillus</taxon>
        <taxon>Aspergillus subgen. Circumdati</taxon>
    </lineage>
</organism>
<evidence type="ECO:0000313" key="3">
    <source>
        <dbReference type="Proteomes" id="UP000248349"/>
    </source>
</evidence>
<dbReference type="RefSeq" id="XP_025429218.1">
    <property type="nucleotide sequence ID" value="XM_025570279.1"/>
</dbReference>
<dbReference type="Proteomes" id="UP000248349">
    <property type="component" value="Unassembled WGS sequence"/>
</dbReference>
<dbReference type="InterPro" id="IPR013094">
    <property type="entry name" value="AB_hydrolase_3"/>
</dbReference>
<protein>
    <recommendedName>
        <fullName evidence="1">Alpha/beta hydrolase fold-3 domain-containing protein</fullName>
    </recommendedName>
</protein>
<feature type="domain" description="Alpha/beta hydrolase fold-3" evidence="1">
    <location>
        <begin position="10"/>
        <end position="62"/>
    </location>
</feature>
<dbReference type="OrthoDB" id="2152029at2759"/>